<gene>
    <name evidence="3" type="ORF">K9W45_10525</name>
</gene>
<feature type="domain" description="DUF58" evidence="2">
    <location>
        <begin position="205"/>
        <end position="349"/>
    </location>
</feature>
<dbReference type="InterPro" id="IPR002881">
    <property type="entry name" value="DUF58"/>
</dbReference>
<evidence type="ECO:0000256" key="1">
    <source>
        <dbReference type="SAM" id="Phobius"/>
    </source>
</evidence>
<dbReference type="AlphaFoldDB" id="A0A9Y1BJM2"/>
<accession>A0A9Y1BJM2</accession>
<keyword evidence="1" id="KW-1133">Transmembrane helix</keyword>
<feature type="transmembrane region" description="Helical" evidence="1">
    <location>
        <begin position="12"/>
        <end position="30"/>
    </location>
</feature>
<name>A0A9Y1BJM2_9ARCH</name>
<sequence length="459" mass="52803">MSLETRTELTNSGRFLILIGSIMLVLGIAIENYLFIIPGLFVLLVIISILANFFLFQSFPEASITVSKDHVRNRGLVAVVGNIRNNSKKTLICRITLNYSYHFHTVEKPESYLVQIKPDSEIKLDWYLLAIRRGNGTIGPISISLRFFQQLLVNQITCPEKIQVKILPQRPKIQIPWKTKKDLLMQLVNQFAQRVKGQGTEFFALRDYLPGDEMKHIDWRATARHDKLITREFEDEKQLHFLIFLDLGSTMFGPKFDYALSSVVSLCSLIKGTNHDLTVIAYSHVVEKFIVPQIGIHELKLMLNLYDLEATGVQSDFVEAAKFARTQKFHHSIAIIFSDLDGDINQKLRGLDILKLMGSKIIFVNFSTPSFNILASKEWLIEKSPTISYSTILDKVFSSLAMDEYKNRELKVRRILHAFDGDFVSIYGYDDDIILALYRLMKKYSIKRKLDVFYNRGET</sequence>
<dbReference type="EMBL" id="CP084166">
    <property type="protein sequence ID" value="UJG40261.1"/>
    <property type="molecule type" value="Genomic_DNA"/>
</dbReference>
<keyword evidence="1" id="KW-0812">Transmembrane</keyword>
<proteinExistence type="predicted"/>
<reference evidence="3" key="1">
    <citation type="journal article" date="2022" name="Nat. Microbiol.">
        <title>Unique mobile elements and scalable gene flow at the prokaryote-eukaryote boundary revealed by circularized Asgard archaea genomes.</title>
        <authorList>
            <person name="Wu F."/>
            <person name="Speth D.R."/>
            <person name="Philosof A."/>
            <person name="Cremiere A."/>
            <person name="Narayanan A."/>
            <person name="Barco R.A."/>
            <person name="Connon S.A."/>
            <person name="Amend J.P."/>
            <person name="Antoshechkin I.A."/>
            <person name="Orphan V.J."/>
        </authorList>
    </citation>
    <scope>NUCLEOTIDE SEQUENCE</scope>
    <source>
        <strain evidence="3">PM71</strain>
    </source>
</reference>
<organism evidence="3">
    <name type="scientific">Candidatus Heimdallarchaeum aukensis</name>
    <dbReference type="NCBI Taxonomy" id="2876573"/>
    <lineage>
        <taxon>Archaea</taxon>
        <taxon>Promethearchaeati</taxon>
        <taxon>Candidatus Heimdallarchaeota</taxon>
        <taxon>Candidatus Heimdallarchaeia (ex Rinke et al. 2021) (nom. nud.)</taxon>
        <taxon>Candidatus Heimdallarchaeales</taxon>
        <taxon>Candidatus Heimdallarchaeaceae</taxon>
        <taxon>Candidatus Heimdallarchaeum</taxon>
    </lineage>
</organism>
<keyword evidence="1" id="KW-0472">Membrane</keyword>
<feature type="transmembrane region" description="Helical" evidence="1">
    <location>
        <begin position="36"/>
        <end position="56"/>
    </location>
</feature>
<evidence type="ECO:0000259" key="2">
    <source>
        <dbReference type="Pfam" id="PF01882"/>
    </source>
</evidence>
<dbReference type="PANTHER" id="PTHR33608">
    <property type="entry name" value="BLL2464 PROTEIN"/>
    <property type="match status" value="1"/>
</dbReference>
<dbReference type="Pfam" id="PF01882">
    <property type="entry name" value="DUF58"/>
    <property type="match status" value="1"/>
</dbReference>
<evidence type="ECO:0000313" key="3">
    <source>
        <dbReference type="EMBL" id="UJG40261.1"/>
    </source>
</evidence>
<dbReference type="Proteomes" id="UP001201020">
    <property type="component" value="Chromosome"/>
</dbReference>
<protein>
    <submittedName>
        <fullName evidence="3">DUF58 domain-containing protein</fullName>
    </submittedName>
</protein>
<dbReference type="PANTHER" id="PTHR33608:SF3">
    <property type="entry name" value="SLR2013 PROTEIN"/>
    <property type="match status" value="1"/>
</dbReference>